<gene>
    <name evidence="1" type="ORF">V6N11_061040</name>
</gene>
<protein>
    <submittedName>
        <fullName evidence="1">Uncharacterized protein</fullName>
    </submittedName>
</protein>
<comment type="caution">
    <text evidence="1">The sequence shown here is derived from an EMBL/GenBank/DDBJ whole genome shotgun (WGS) entry which is preliminary data.</text>
</comment>
<evidence type="ECO:0000313" key="2">
    <source>
        <dbReference type="Proteomes" id="UP001396334"/>
    </source>
</evidence>
<keyword evidence="2" id="KW-1185">Reference proteome</keyword>
<evidence type="ECO:0000313" key="1">
    <source>
        <dbReference type="EMBL" id="KAK9003480.1"/>
    </source>
</evidence>
<dbReference type="EMBL" id="JBBPBN010000034">
    <property type="protein sequence ID" value="KAK9003480.1"/>
    <property type="molecule type" value="Genomic_DNA"/>
</dbReference>
<reference evidence="1 2" key="1">
    <citation type="journal article" date="2024" name="G3 (Bethesda)">
        <title>Genome assembly of Hibiscus sabdariffa L. provides insights into metabolisms of medicinal natural products.</title>
        <authorList>
            <person name="Kim T."/>
        </authorList>
    </citation>
    <scope>NUCLEOTIDE SEQUENCE [LARGE SCALE GENOMIC DNA]</scope>
    <source>
        <strain evidence="1">TK-2024</strain>
        <tissue evidence="1">Old leaves</tissue>
    </source>
</reference>
<proteinExistence type="predicted"/>
<accession>A0ABR2QS29</accession>
<dbReference type="Proteomes" id="UP001396334">
    <property type="component" value="Unassembled WGS sequence"/>
</dbReference>
<name>A0ABR2QS29_9ROSI</name>
<sequence length="78" mass="9052">MDYNSNFAVTKLLKEQSRERSLKGNSNLQHDDFISFFKSKDWRTCWTCHLGYCAVCWADYRSIDDPASRSAAVLEPRA</sequence>
<organism evidence="1 2">
    <name type="scientific">Hibiscus sabdariffa</name>
    <name type="common">roselle</name>
    <dbReference type="NCBI Taxonomy" id="183260"/>
    <lineage>
        <taxon>Eukaryota</taxon>
        <taxon>Viridiplantae</taxon>
        <taxon>Streptophyta</taxon>
        <taxon>Embryophyta</taxon>
        <taxon>Tracheophyta</taxon>
        <taxon>Spermatophyta</taxon>
        <taxon>Magnoliopsida</taxon>
        <taxon>eudicotyledons</taxon>
        <taxon>Gunneridae</taxon>
        <taxon>Pentapetalae</taxon>
        <taxon>rosids</taxon>
        <taxon>malvids</taxon>
        <taxon>Malvales</taxon>
        <taxon>Malvaceae</taxon>
        <taxon>Malvoideae</taxon>
        <taxon>Hibiscus</taxon>
    </lineage>
</organism>